<dbReference type="InterPro" id="IPR000477">
    <property type="entry name" value="RT_dom"/>
</dbReference>
<keyword evidence="19" id="KW-1185">Reference proteome</keyword>
<keyword evidence="7" id="KW-0255">Endonuclease</keyword>
<dbReference type="EMBL" id="JAFHDT010000004">
    <property type="protein sequence ID" value="KAI7810946.1"/>
    <property type="molecule type" value="Genomic_DNA"/>
</dbReference>
<keyword evidence="12" id="KW-0472">Membrane</keyword>
<evidence type="ECO:0000313" key="18">
    <source>
        <dbReference type="EMBL" id="KAI7810946.1"/>
    </source>
</evidence>
<evidence type="ECO:0000256" key="12">
    <source>
        <dbReference type="ARBA" id="ARBA00023136"/>
    </source>
</evidence>
<dbReference type="InterPro" id="IPR041373">
    <property type="entry name" value="RT_RNaseH"/>
</dbReference>
<keyword evidence="5" id="KW-0548">Nucleotidyltransferase</keyword>
<keyword evidence="14" id="KW-0325">Glycoprotein</keyword>
<dbReference type="Gene3D" id="2.130.10.130">
    <property type="entry name" value="Integrin alpha, N-terminal"/>
    <property type="match status" value="1"/>
</dbReference>
<evidence type="ECO:0000259" key="17">
    <source>
        <dbReference type="PROSITE" id="PS50878"/>
    </source>
</evidence>
<feature type="compositionally biased region" description="Low complexity" evidence="16">
    <location>
        <begin position="346"/>
        <end position="368"/>
    </location>
</feature>
<keyword evidence="6" id="KW-0540">Nuclease</keyword>
<evidence type="ECO:0000313" key="19">
    <source>
        <dbReference type="Proteomes" id="UP001059041"/>
    </source>
</evidence>
<evidence type="ECO:0000256" key="9">
    <source>
        <dbReference type="ARBA" id="ARBA00022918"/>
    </source>
</evidence>
<dbReference type="GO" id="GO:0008168">
    <property type="term" value="F:methyltransferase activity"/>
    <property type="evidence" value="ECO:0007669"/>
    <property type="project" value="UniProtKB-KW"/>
</dbReference>
<keyword evidence="10" id="KW-0401">Integrin</keyword>
<keyword evidence="9 18" id="KW-0695">RNA-directed DNA polymerase</keyword>
<dbReference type="InterPro" id="IPR013649">
    <property type="entry name" value="Integrin_alpha_Ig-like_1"/>
</dbReference>
<dbReference type="SUPFAM" id="SSF69318">
    <property type="entry name" value="Integrin alpha N-terminal domain"/>
    <property type="match status" value="1"/>
</dbReference>
<dbReference type="PANTHER" id="PTHR35617:SF3">
    <property type="entry name" value="CORE-BINDING (CB) DOMAIN-CONTAINING PROTEIN"/>
    <property type="match status" value="1"/>
</dbReference>
<dbReference type="EC" id="3.1.26.4" evidence="3"/>
<dbReference type="GO" id="GO:0015074">
    <property type="term" value="P:DNA integration"/>
    <property type="evidence" value="ECO:0007669"/>
    <property type="project" value="InterPro"/>
</dbReference>
<dbReference type="CDD" id="cd03714">
    <property type="entry name" value="RT_DIRS1"/>
    <property type="match status" value="1"/>
</dbReference>
<dbReference type="PANTHER" id="PTHR35617">
    <property type="entry name" value="PHAGE_INTEGRASE DOMAIN-CONTAINING PROTEIN"/>
    <property type="match status" value="1"/>
</dbReference>
<proteinExistence type="inferred from homology"/>
<dbReference type="SUPFAM" id="SSF47823">
    <property type="entry name" value="lambda integrase-like, N-terminal domain"/>
    <property type="match status" value="1"/>
</dbReference>
<dbReference type="InterPro" id="IPR011010">
    <property type="entry name" value="DNA_brk_join_enz"/>
</dbReference>
<dbReference type="CDD" id="cd09275">
    <property type="entry name" value="RNase_HI_RT_DIRS1"/>
    <property type="match status" value="1"/>
</dbReference>
<dbReference type="InterPro" id="IPR013762">
    <property type="entry name" value="Integrase-like_cat_sf"/>
</dbReference>
<organism evidence="18 19">
    <name type="scientific">Triplophysa rosa</name>
    <name type="common">Cave loach</name>
    <dbReference type="NCBI Taxonomy" id="992332"/>
    <lineage>
        <taxon>Eukaryota</taxon>
        <taxon>Metazoa</taxon>
        <taxon>Chordata</taxon>
        <taxon>Craniata</taxon>
        <taxon>Vertebrata</taxon>
        <taxon>Euteleostomi</taxon>
        <taxon>Actinopterygii</taxon>
        <taxon>Neopterygii</taxon>
        <taxon>Teleostei</taxon>
        <taxon>Ostariophysi</taxon>
        <taxon>Cypriniformes</taxon>
        <taxon>Nemacheilidae</taxon>
        <taxon>Triplophysa</taxon>
    </lineage>
</organism>
<evidence type="ECO:0000256" key="1">
    <source>
        <dbReference type="ARBA" id="ARBA00004479"/>
    </source>
</evidence>
<dbReference type="Pfam" id="PF17917">
    <property type="entry name" value="RT_RNaseH"/>
    <property type="match status" value="1"/>
</dbReference>
<dbReference type="Gene3D" id="2.60.40.1460">
    <property type="entry name" value="Integrin domains. Chain A, domain 2"/>
    <property type="match status" value="1"/>
</dbReference>
<feature type="compositionally biased region" description="Low complexity" evidence="16">
    <location>
        <begin position="378"/>
        <end position="387"/>
    </location>
</feature>
<feature type="region of interest" description="Disordered" evidence="16">
    <location>
        <begin position="22"/>
        <end position="82"/>
    </location>
</feature>
<dbReference type="PROSITE" id="PS50878">
    <property type="entry name" value="RT_POL"/>
    <property type="match status" value="1"/>
</dbReference>
<keyword evidence="13" id="KW-0233">DNA recombination</keyword>
<dbReference type="InterPro" id="IPR028994">
    <property type="entry name" value="Integrin_alpha_N"/>
</dbReference>
<dbReference type="GO" id="GO:0003964">
    <property type="term" value="F:RNA-directed DNA polymerase activity"/>
    <property type="evidence" value="ECO:0007669"/>
    <property type="project" value="UniProtKB-KW"/>
</dbReference>
<dbReference type="Pfam" id="PF00078">
    <property type="entry name" value="RVT_1"/>
    <property type="match status" value="1"/>
</dbReference>
<keyword evidence="18" id="KW-0489">Methyltransferase</keyword>
<dbReference type="SUPFAM" id="SSF56349">
    <property type="entry name" value="DNA breaking-rejoining enzymes"/>
    <property type="match status" value="1"/>
</dbReference>
<accession>A0A9W7WZK7</accession>
<dbReference type="GO" id="GO:0032259">
    <property type="term" value="P:methylation"/>
    <property type="evidence" value="ECO:0007669"/>
    <property type="project" value="UniProtKB-KW"/>
</dbReference>
<dbReference type="InterPro" id="IPR032695">
    <property type="entry name" value="Integrin_dom_sf"/>
</dbReference>
<dbReference type="GO" id="GO:0016020">
    <property type="term" value="C:membrane"/>
    <property type="evidence" value="ECO:0007669"/>
    <property type="project" value="UniProtKB-SubCell"/>
</dbReference>
<evidence type="ECO:0000256" key="5">
    <source>
        <dbReference type="ARBA" id="ARBA00022695"/>
    </source>
</evidence>
<dbReference type="Gene3D" id="3.30.70.270">
    <property type="match status" value="1"/>
</dbReference>
<dbReference type="Proteomes" id="UP001059041">
    <property type="component" value="Linkage Group LG4"/>
</dbReference>
<keyword evidence="4" id="KW-0808">Transferase</keyword>
<dbReference type="InterPro" id="IPR036397">
    <property type="entry name" value="RNaseH_sf"/>
</dbReference>
<dbReference type="GO" id="GO:0004523">
    <property type="term" value="F:RNA-DNA hybrid ribonuclease activity"/>
    <property type="evidence" value="ECO:0007669"/>
    <property type="project" value="UniProtKB-EC"/>
</dbReference>
<dbReference type="SUPFAM" id="SSF69179">
    <property type="entry name" value="Integrin domains"/>
    <property type="match status" value="1"/>
</dbReference>
<reference evidence="18" key="1">
    <citation type="submission" date="2021-02" db="EMBL/GenBank/DDBJ databases">
        <title>Comparative genomics reveals that relaxation of natural selection precedes convergent phenotypic evolution of cavefish.</title>
        <authorList>
            <person name="Peng Z."/>
        </authorList>
    </citation>
    <scope>NUCLEOTIDE SEQUENCE</scope>
    <source>
        <tissue evidence="18">Muscle</tissue>
    </source>
</reference>
<feature type="domain" description="Reverse transcriptase" evidence="17">
    <location>
        <begin position="477"/>
        <end position="657"/>
    </location>
</feature>
<keyword evidence="11" id="KW-0238">DNA-binding</keyword>
<feature type="region of interest" description="Disordered" evidence="16">
    <location>
        <begin position="337"/>
        <end position="389"/>
    </location>
</feature>
<sequence>MAKNIRTLGALRADVWAHVHAPSRSSDHPLKDGPTPSCSSATYSEVRDEDEMSITASEGDLLASDPDDSLELPPPGDRAQEEADVEMSTMLFRAAASIGLQCTGPPLPQRSRLDTWYLGSERSSKPRPAPVPFFPEVHEELSKTWNAPLTARSNQKGSVALTSLDGGAARGYFEIPQVERAVAVHLCPQTAATWRARPRLPSRACKFSASLLSKAYTAAGQAACSLHAMAILQVHQAKALKELHEGKTDPTVMQELRTATVLALRVTKVTARALGRAMSTMVVQERHLWLYLAQMRDAEKVHFLDAPISQGGLFGDTVEDFSQQFSTVKKQTEAIRHILPRHDSAAVRPSRSRAASASQQPRPSSTPTIARQEKQRSRSPPRGSSPGKESVLLAIEPPSAGAMKQIKPLVPLCRFLGAWSQLPRLSGWLRKTIRLGHAIQFATRPPKFRGVLFTSVRGRDAPVLRAEVASLLVKGAIEPIPPAEMFSGFYSPYFIVPKKGGGLRPILDLRVLNRHLHKLPFRMVTQKLILTSVRRQDWFMAIDLKDAYFYVSILPRHRPFLPFAFEGRAYQYRVLPFGLSLSPRVFTKVVEAAVLPLREEGVRGPGAPAPRSVGTTGQLGKEQALPHAEHLLSRYGTRLRLHDSATDYRAGPVSVTLPEAFQAASGLPETISEAPGAHGILGGGGPPRVDAHATAPTLATESSSLESVAHRQQAYGHHAFLPAHPDPLVVYGLPTGGDPLGQVSRYVVVMTDASLQGWGAVCNGHAVSGRRTGPRLHWHINCLELWAVLLALKRLQPFVQGRHVLVRSDSTAAVAYINHQGGVRSRQLTRLARCLLLWSQQVISSLRAIHIPGDLIQTADRLSRQWSPRGEWRLHPHAVQLIWEQFGQAQVDLFASPDSTYCPLWYSLFDGPLGTDALAHSWPRDKRKYAFPTVSLIAQTLCKEGPPFSGEGHVLASQPRPLEPPCLAPGRDGEILSDLPLAVVETLTQARAPATRRLYAFKWRIFSSWCSSHGEDPQRCSIRYILSFLQKRLEKNLSPSTLKVYVAAIAAHHDPVAVVLEGLQRPPFEPLGEADISRLSIKTALLVALASFKRLGDLQAFSVSSGCLEFKPGDSHVILRPRPGYVPKVPTTPFRDQVVNLQALPTGEEDPTPSVLCPVHALRLYLDRTQSFRSSEQLFVCFGGQQKGRAVSKQRLTHWIVDAISLAYRSQDRPCPLGVKAHSTRGVASSWALAQGASLADICRAAGWATPNTFARFYNLCVEPVSARVLQGNRNPILSVRHNVEKLTESERLGYGYVAVGAPYDGNGAGNVFIFHGSPTGLNKAQVLGGKSHNVKLFGYSLAGNMDLDRNYYPDLAIGSLSDSVFVYRARSVISMEMTVTTTPRELNLTQMNCANTVCFEVKACFKFSVNPKNYNPTLKMAYTIRAESEREKLNLPSRIIFTQRSPNDPEYESTGTIEIEGQGKEECVTRRLKLQESIRDKLRGIPIEVSMALVNPSSRRRRQSGLPSLLPILDSTQESTTVTKGCSQVHHCRVQDKSKTRTSRRVKSESKEVRVQVKSVKSESKEVRVQVKTESN</sequence>
<dbReference type="Gene3D" id="3.10.10.10">
    <property type="entry name" value="HIV Type 1 Reverse Transcriptase, subunit A, domain 1"/>
    <property type="match status" value="1"/>
</dbReference>
<evidence type="ECO:0000256" key="11">
    <source>
        <dbReference type="ARBA" id="ARBA00023125"/>
    </source>
</evidence>
<dbReference type="SUPFAM" id="SSF56672">
    <property type="entry name" value="DNA/RNA polymerases"/>
    <property type="match status" value="2"/>
</dbReference>
<feature type="compositionally biased region" description="Basic and acidic residues" evidence="16">
    <location>
        <begin position="1547"/>
        <end position="1560"/>
    </location>
</feature>
<dbReference type="GO" id="GO:0003677">
    <property type="term" value="F:DNA binding"/>
    <property type="evidence" value="ECO:0007669"/>
    <property type="project" value="UniProtKB-KW"/>
</dbReference>
<dbReference type="GO" id="GO:0006310">
    <property type="term" value="P:DNA recombination"/>
    <property type="evidence" value="ECO:0007669"/>
    <property type="project" value="UniProtKB-KW"/>
</dbReference>
<comment type="similarity">
    <text evidence="2">Belongs to the beta type-B retroviral polymerase family. HERV class-II K(HML-2) pol subfamily.</text>
</comment>
<gene>
    <name evidence="18" type="ORF">IRJ41_008564</name>
</gene>
<evidence type="ECO:0000256" key="15">
    <source>
        <dbReference type="PROSITE-ProRule" id="PRU00803"/>
    </source>
</evidence>
<dbReference type="InterPro" id="IPR013519">
    <property type="entry name" value="Int_alpha_beta-p"/>
</dbReference>
<dbReference type="InterPro" id="IPR043128">
    <property type="entry name" value="Rev_trsase/Diguanyl_cyclase"/>
</dbReference>
<feature type="region of interest" description="Disordered" evidence="16">
    <location>
        <begin position="1534"/>
        <end position="1560"/>
    </location>
</feature>
<dbReference type="InterPro" id="IPR010998">
    <property type="entry name" value="Integrase_recombinase_N"/>
</dbReference>
<dbReference type="InterPro" id="IPR043502">
    <property type="entry name" value="DNA/RNA_pol_sf"/>
</dbReference>
<evidence type="ECO:0000256" key="16">
    <source>
        <dbReference type="SAM" id="MobiDB-lite"/>
    </source>
</evidence>
<comment type="caution">
    <text evidence="18">The sequence shown here is derived from an EMBL/GenBank/DDBJ whole genome shotgun (WGS) entry which is preliminary data.</text>
</comment>
<dbReference type="PROSITE" id="PS51470">
    <property type="entry name" value="FG_GAP"/>
    <property type="match status" value="1"/>
</dbReference>
<dbReference type="Pfam" id="PF08441">
    <property type="entry name" value="Integrin_A_Ig_1"/>
    <property type="match status" value="1"/>
</dbReference>
<keyword evidence="8" id="KW-0378">Hydrolase</keyword>
<name>A0A9W7WZK7_TRIRA</name>
<comment type="subcellular location">
    <subcellularLocation>
        <location evidence="1">Membrane</location>
        <topology evidence="1">Single-pass type I membrane protein</topology>
    </subcellularLocation>
</comment>
<evidence type="ECO:0000256" key="14">
    <source>
        <dbReference type="ARBA" id="ARBA00023180"/>
    </source>
</evidence>
<evidence type="ECO:0000256" key="3">
    <source>
        <dbReference type="ARBA" id="ARBA00012180"/>
    </source>
</evidence>
<evidence type="ECO:0000256" key="8">
    <source>
        <dbReference type="ARBA" id="ARBA00022801"/>
    </source>
</evidence>
<evidence type="ECO:0000256" key="6">
    <source>
        <dbReference type="ARBA" id="ARBA00022722"/>
    </source>
</evidence>
<evidence type="ECO:0000256" key="4">
    <source>
        <dbReference type="ARBA" id="ARBA00022679"/>
    </source>
</evidence>
<evidence type="ECO:0000256" key="13">
    <source>
        <dbReference type="ARBA" id="ARBA00023172"/>
    </source>
</evidence>
<dbReference type="Gene3D" id="3.30.420.10">
    <property type="entry name" value="Ribonuclease H-like superfamily/Ribonuclease H"/>
    <property type="match status" value="1"/>
</dbReference>
<evidence type="ECO:0000256" key="7">
    <source>
        <dbReference type="ARBA" id="ARBA00022759"/>
    </source>
</evidence>
<protein>
    <recommendedName>
        <fullName evidence="3">ribonuclease H</fullName>
        <ecNumber evidence="3">3.1.26.4</ecNumber>
    </recommendedName>
</protein>
<feature type="repeat" description="FG-GAP" evidence="15">
    <location>
        <begin position="1325"/>
        <end position="1385"/>
    </location>
</feature>
<dbReference type="GO" id="GO:0007229">
    <property type="term" value="P:integrin-mediated signaling pathway"/>
    <property type="evidence" value="ECO:0007669"/>
    <property type="project" value="UniProtKB-KW"/>
</dbReference>
<evidence type="ECO:0000256" key="10">
    <source>
        <dbReference type="ARBA" id="ARBA00023037"/>
    </source>
</evidence>
<dbReference type="Gene3D" id="1.10.150.130">
    <property type="match status" value="1"/>
</dbReference>
<dbReference type="Gene3D" id="1.10.443.10">
    <property type="entry name" value="Intergrase catalytic core"/>
    <property type="match status" value="1"/>
</dbReference>
<evidence type="ECO:0000256" key="2">
    <source>
        <dbReference type="ARBA" id="ARBA00010879"/>
    </source>
</evidence>